<dbReference type="SUPFAM" id="SSF51905">
    <property type="entry name" value="FAD/NAD(P)-binding domain"/>
    <property type="match status" value="1"/>
</dbReference>
<reference evidence="4 5" key="2">
    <citation type="submission" date="2007-09" db="EMBL/GenBank/DDBJ databases">
        <authorList>
            <person name="Fulton L."/>
            <person name="Clifton S."/>
            <person name="Fulton B."/>
            <person name="Xu J."/>
            <person name="Minx P."/>
            <person name="Pepin K.H."/>
            <person name="Johnson M."/>
            <person name="Thiruvilangam P."/>
            <person name="Bhonagiri V."/>
            <person name="Nash W.E."/>
            <person name="Mardis E.R."/>
            <person name="Wilson R.K."/>
        </authorList>
    </citation>
    <scope>NUCLEOTIDE SEQUENCE [LARGE SCALE GENOMIC DNA]</scope>
    <source>
        <strain evidence="4 5">M21/2</strain>
    </source>
</reference>
<dbReference type="InterPro" id="IPR052745">
    <property type="entry name" value="G3P_Oxidase/Oxidoreductase"/>
</dbReference>
<keyword evidence="1" id="KW-0472">Membrane</keyword>
<protein>
    <submittedName>
        <fullName evidence="4">FAD dependent oxidoreductase</fullName>
    </submittedName>
</protein>
<evidence type="ECO:0000259" key="3">
    <source>
        <dbReference type="Pfam" id="PF04324"/>
    </source>
</evidence>
<dbReference type="PANTHER" id="PTHR42720:SF1">
    <property type="entry name" value="GLYCEROL 3-PHOSPHATE OXIDASE"/>
    <property type="match status" value="1"/>
</dbReference>
<evidence type="ECO:0000313" key="5">
    <source>
        <dbReference type="Proteomes" id="UP000005945"/>
    </source>
</evidence>
<reference evidence="4 5" key="1">
    <citation type="submission" date="2007-09" db="EMBL/GenBank/DDBJ databases">
        <title>Draft genome sequence of Faecalibacterium prausnitzii M21/2.</title>
        <authorList>
            <person name="Sudarsanam P."/>
            <person name="Ley R."/>
            <person name="Guruge J."/>
            <person name="Turnbaugh P.J."/>
            <person name="Mahowald M."/>
            <person name="Liep D."/>
            <person name="Gordon J."/>
        </authorList>
    </citation>
    <scope>NUCLEOTIDE SEQUENCE [LARGE SCALE GENOMIC DNA]</scope>
    <source>
        <strain evidence="4 5">M21/2</strain>
    </source>
</reference>
<dbReference type="Gene3D" id="3.30.9.10">
    <property type="entry name" value="D-Amino Acid Oxidase, subunit A, domain 2"/>
    <property type="match status" value="1"/>
</dbReference>
<evidence type="ECO:0000313" key="4">
    <source>
        <dbReference type="EMBL" id="EDP21312.1"/>
    </source>
</evidence>
<accession>A8SCR3</accession>
<evidence type="ECO:0000259" key="2">
    <source>
        <dbReference type="Pfam" id="PF01266"/>
    </source>
</evidence>
<feature type="domain" description="FAD dependent oxidoreductase" evidence="2">
    <location>
        <begin position="10"/>
        <end position="358"/>
    </location>
</feature>
<name>A8SCR3_9FIRM</name>
<dbReference type="Gene3D" id="1.10.10.1100">
    <property type="entry name" value="BFD-like [2Fe-2S]-binding domain"/>
    <property type="match status" value="1"/>
</dbReference>
<dbReference type="EMBL" id="ABED02000027">
    <property type="protein sequence ID" value="EDP21312.1"/>
    <property type="molecule type" value="Genomic_DNA"/>
</dbReference>
<dbReference type="AlphaFoldDB" id="A8SCR3"/>
<dbReference type="Pfam" id="PF04324">
    <property type="entry name" value="Fer2_BFD"/>
    <property type="match status" value="1"/>
</dbReference>
<keyword evidence="1" id="KW-1133">Transmembrane helix</keyword>
<feature type="transmembrane region" description="Helical" evidence="1">
    <location>
        <begin position="7"/>
        <end position="27"/>
    </location>
</feature>
<sequence length="488" mass="52244">MDRRKRTMYDVAIIGCGVIGAAAAYALSRYDNKVVILEAENDVADCTTKANSAILHAGYDPAPGTRMARLNVRGVALAKEICAKLDVSYKQCGSLVLALDEKELPHLQHLFENGTANGVPDMKILSREETLAMEPNLSEKVCCALWAPSAAIVNPWEYALAMTEVAVRNGVELRRSCKVTNAEAIEGGYRLTVPGGTVETRCVINAAGIWADKVHSMVEPANFHIIPTRGEYYLLDKSEGTRVSHVIFQCPNELGKGVLVAPTVHGNLLVGPNAEPVKGNDTSCTSSGLEFVKATAQRSVPSINFGESIRSFAGVRANLDVDDFIIGEEPEAPGWIDLAGMKSPGLSAAPAVAEEAVALLQQRGVLGAEKADYKDGRRHIRFKELSAEEKAALVKEQPAYGRVICRCETITEGEILAALHSEVPANTIDGVKRRAGAGMGRCQGGFCGPRVLELISRELGIDPLDILQDKNGSNVLLSETKVGGKNNG</sequence>
<dbReference type="HOGENOM" id="CLU_024775_3_1_9"/>
<organism evidence="4 5">
    <name type="scientific">Faecalibacterium prausnitzii M21/2</name>
    <dbReference type="NCBI Taxonomy" id="411485"/>
    <lineage>
        <taxon>Bacteria</taxon>
        <taxon>Bacillati</taxon>
        <taxon>Bacillota</taxon>
        <taxon>Clostridia</taxon>
        <taxon>Eubacteriales</taxon>
        <taxon>Oscillospiraceae</taxon>
        <taxon>Faecalibacterium</taxon>
    </lineage>
</organism>
<comment type="caution">
    <text evidence="4">The sequence shown here is derived from an EMBL/GenBank/DDBJ whole genome shotgun (WGS) entry which is preliminary data.</text>
</comment>
<proteinExistence type="predicted"/>
<feature type="domain" description="BFD-like [2Fe-2S]-binding" evidence="3">
    <location>
        <begin position="403"/>
        <end position="456"/>
    </location>
</feature>
<dbReference type="InterPro" id="IPR007419">
    <property type="entry name" value="BFD-like_2Fe2S-bd_dom"/>
</dbReference>
<gene>
    <name evidence="4" type="ORF">FAEPRAM212_02039</name>
</gene>
<dbReference type="Proteomes" id="UP000005945">
    <property type="component" value="Unassembled WGS sequence"/>
</dbReference>
<dbReference type="InterPro" id="IPR036188">
    <property type="entry name" value="FAD/NAD-bd_sf"/>
</dbReference>
<dbReference type="SUPFAM" id="SSF54373">
    <property type="entry name" value="FAD-linked reductases, C-terminal domain"/>
    <property type="match status" value="1"/>
</dbReference>
<keyword evidence="1" id="KW-0812">Transmembrane</keyword>
<dbReference type="InterPro" id="IPR041854">
    <property type="entry name" value="BFD-like_2Fe2S-bd_dom_sf"/>
</dbReference>
<dbReference type="PANTHER" id="PTHR42720">
    <property type="entry name" value="GLYCEROL-3-PHOSPHATE DEHYDROGENASE"/>
    <property type="match status" value="1"/>
</dbReference>
<dbReference type="Pfam" id="PF01266">
    <property type="entry name" value="DAO"/>
    <property type="match status" value="1"/>
</dbReference>
<evidence type="ECO:0000256" key="1">
    <source>
        <dbReference type="SAM" id="Phobius"/>
    </source>
</evidence>
<dbReference type="Gene3D" id="3.50.50.60">
    <property type="entry name" value="FAD/NAD(P)-binding domain"/>
    <property type="match status" value="1"/>
</dbReference>
<dbReference type="CDD" id="cd19946">
    <property type="entry name" value="GlpA-like_Fer2_BFD-like"/>
    <property type="match status" value="1"/>
</dbReference>
<dbReference type="InterPro" id="IPR006076">
    <property type="entry name" value="FAD-dep_OxRdtase"/>
</dbReference>